<reference evidence="1 2" key="1">
    <citation type="submission" date="2019-02" db="EMBL/GenBank/DDBJ databases">
        <title>Deep-cultivation of Planctomycetes and their phenomic and genomic characterization uncovers novel biology.</title>
        <authorList>
            <person name="Wiegand S."/>
            <person name="Jogler M."/>
            <person name="Boedeker C."/>
            <person name="Pinto D."/>
            <person name="Vollmers J."/>
            <person name="Rivas-Marin E."/>
            <person name="Kohn T."/>
            <person name="Peeters S.H."/>
            <person name="Heuer A."/>
            <person name="Rast P."/>
            <person name="Oberbeckmann S."/>
            <person name="Bunk B."/>
            <person name="Jeske O."/>
            <person name="Meyerdierks A."/>
            <person name="Storesund J.E."/>
            <person name="Kallscheuer N."/>
            <person name="Luecker S."/>
            <person name="Lage O.M."/>
            <person name="Pohl T."/>
            <person name="Merkel B.J."/>
            <person name="Hornburger P."/>
            <person name="Mueller R.-W."/>
            <person name="Bruemmer F."/>
            <person name="Labrenz M."/>
            <person name="Spormann A.M."/>
            <person name="Op den Camp H."/>
            <person name="Overmann J."/>
            <person name="Amann R."/>
            <person name="Jetten M.S.M."/>
            <person name="Mascher T."/>
            <person name="Medema M.H."/>
            <person name="Devos D.P."/>
            <person name="Kaster A.-K."/>
            <person name="Ovreas L."/>
            <person name="Rohde M."/>
            <person name="Galperin M.Y."/>
            <person name="Jogler C."/>
        </authorList>
    </citation>
    <scope>NUCLEOTIDE SEQUENCE [LARGE SCALE GENOMIC DNA]</scope>
    <source>
        <strain evidence="1 2">TBK1r</strain>
    </source>
</reference>
<organism evidence="1 2">
    <name type="scientific">Stieleria magnilauensis</name>
    <dbReference type="NCBI Taxonomy" id="2527963"/>
    <lineage>
        <taxon>Bacteria</taxon>
        <taxon>Pseudomonadati</taxon>
        <taxon>Planctomycetota</taxon>
        <taxon>Planctomycetia</taxon>
        <taxon>Pirellulales</taxon>
        <taxon>Pirellulaceae</taxon>
        <taxon>Stieleria</taxon>
    </lineage>
</organism>
<evidence type="ECO:0000313" key="1">
    <source>
        <dbReference type="EMBL" id="QDV82281.1"/>
    </source>
</evidence>
<protein>
    <submittedName>
        <fullName evidence="1">Uncharacterized protein</fullName>
    </submittedName>
</protein>
<dbReference type="Proteomes" id="UP000318081">
    <property type="component" value="Chromosome"/>
</dbReference>
<keyword evidence="2" id="KW-1185">Reference proteome</keyword>
<sequence length="38" mass="4268">MRGPGVTQGHIRKGHRLLILPEECGSKRPFSRIQLEGI</sequence>
<evidence type="ECO:0000313" key="2">
    <source>
        <dbReference type="Proteomes" id="UP000318081"/>
    </source>
</evidence>
<accession>A0ABX5XLL7</accession>
<name>A0ABX5XLL7_9BACT</name>
<gene>
    <name evidence="1" type="ORF">TBK1r_12080</name>
</gene>
<dbReference type="EMBL" id="CP036432">
    <property type="protein sequence ID" value="QDV82281.1"/>
    <property type="molecule type" value="Genomic_DNA"/>
</dbReference>
<proteinExistence type="predicted"/>